<dbReference type="PANTHER" id="PTHR43400">
    <property type="entry name" value="FUMARATE REDUCTASE"/>
    <property type="match status" value="1"/>
</dbReference>
<evidence type="ECO:0000259" key="5">
    <source>
        <dbReference type="Pfam" id="PF00890"/>
    </source>
</evidence>
<comment type="catalytic activity">
    <reaction evidence="4">
        <text>succinate + NAD(+) = fumarate + NADH + H(+)</text>
        <dbReference type="Rhea" id="RHEA:18281"/>
        <dbReference type="ChEBI" id="CHEBI:15378"/>
        <dbReference type="ChEBI" id="CHEBI:29806"/>
        <dbReference type="ChEBI" id="CHEBI:30031"/>
        <dbReference type="ChEBI" id="CHEBI:57540"/>
        <dbReference type="ChEBI" id="CHEBI:57945"/>
        <dbReference type="EC" id="1.3.1.6"/>
    </reaction>
</comment>
<dbReference type="InterPro" id="IPR050315">
    <property type="entry name" value="FAD-oxidoreductase_2"/>
</dbReference>
<comment type="function">
    <text evidence="4">Irreversibly catalyzes the reduction of fumarate to succinate.</text>
</comment>
<dbReference type="GO" id="GO:0010181">
    <property type="term" value="F:FMN binding"/>
    <property type="evidence" value="ECO:0007669"/>
    <property type="project" value="InterPro"/>
</dbReference>
<dbReference type="EC" id="1.3.1.6" evidence="4"/>
<dbReference type="STRING" id="984487.A0A1E4SAZ7"/>
<dbReference type="InterPro" id="IPR010960">
    <property type="entry name" value="Flavocytochrome_c"/>
</dbReference>
<sequence>MLSAARYSSTTVVVGSGLAGLTTTLQLLKKGVRVVLVEKTDTLGGNSIKASSGINGVPTRHQHNGDTVGAFYEDTLRAGKGLCNHDLVWELASRSQWAHNWLASQNIDLSRVALLGGHSYARTHRGAGRMPPGVAIVLALCKQLQSYPSSQLQVMKQSRVALLVVHDGAVTGVAVERSHERVELVDVHSVVLATGGYGADAQLLGEHRPDLVDFPLTNGCQTTGDGHKLAVRDAGAKLVQMDQVQVHPTGFVDVADTNNSWKFLCGEVVRGVGAILVSPETGLRFVNELDTRDAVTEALLAHCRSRTAVILASASDYLQAQAHMDFYMLKGLVHRGTVADLVRLLTQQGLACADEATFTATIENYAKCVATATDPLGRTQFGSSDFSGEYYYGLVTPVVHFSMGGVAIDTQGRVLRENGSAVPNLYAAGEVSGGVHGGNRLGGSSLLECVVFGKIVSESIVRLAKAS</sequence>
<dbReference type="InterPro" id="IPR003953">
    <property type="entry name" value="FAD-dep_OxRdtase_2_FAD-bd"/>
</dbReference>
<evidence type="ECO:0000313" key="7">
    <source>
        <dbReference type="Proteomes" id="UP000094285"/>
    </source>
</evidence>
<evidence type="ECO:0000256" key="4">
    <source>
        <dbReference type="RuleBase" id="RU366062"/>
    </source>
</evidence>
<keyword evidence="3 4" id="KW-0560">Oxidoreductase</keyword>
<dbReference type="InterPro" id="IPR027477">
    <property type="entry name" value="Succ_DH/fumarate_Rdtase_cat_sf"/>
</dbReference>
<dbReference type="PANTHER" id="PTHR43400:SF1">
    <property type="entry name" value="FUMARATE REDUCTASE"/>
    <property type="match status" value="1"/>
</dbReference>
<dbReference type="InterPro" id="IPR036188">
    <property type="entry name" value="FAD/NAD-bd_sf"/>
</dbReference>
<dbReference type="Proteomes" id="UP000094285">
    <property type="component" value="Unassembled WGS sequence"/>
</dbReference>
<accession>A0A1E4SAZ7</accession>
<feature type="domain" description="FAD-dependent oxidoreductase 2 FAD-binding" evidence="5">
    <location>
        <begin position="11"/>
        <end position="446"/>
    </location>
</feature>
<evidence type="ECO:0000313" key="6">
    <source>
        <dbReference type="EMBL" id="ODV76645.1"/>
    </source>
</evidence>
<dbReference type="Pfam" id="PF00890">
    <property type="entry name" value="FAD_binding_2"/>
    <property type="match status" value="1"/>
</dbReference>
<protein>
    <recommendedName>
        <fullName evidence="4">Fumarate reductase</fullName>
        <ecNumber evidence="4">1.3.1.6</ecNumber>
    </recommendedName>
</protein>
<keyword evidence="2 4" id="KW-0274">FAD</keyword>
<dbReference type="NCBIfam" id="TIGR01813">
    <property type="entry name" value="flavo_cyto_c"/>
    <property type="match status" value="1"/>
</dbReference>
<reference evidence="7" key="1">
    <citation type="submission" date="2016-05" db="EMBL/GenBank/DDBJ databases">
        <title>Comparative genomics of biotechnologically important yeasts.</title>
        <authorList>
            <consortium name="DOE Joint Genome Institute"/>
            <person name="Riley R."/>
            <person name="Haridas S."/>
            <person name="Wolfe K.H."/>
            <person name="Lopes M.R."/>
            <person name="Hittinger C.T."/>
            <person name="Goker M."/>
            <person name="Salamov A."/>
            <person name="Wisecaver J."/>
            <person name="Long T.M."/>
            <person name="Aerts A.L."/>
            <person name="Barry K."/>
            <person name="Choi C."/>
            <person name="Clum A."/>
            <person name="Coughlan A.Y."/>
            <person name="Deshpande S."/>
            <person name="Douglass A.P."/>
            <person name="Hanson S.J."/>
            <person name="Klenk H.-P."/>
            <person name="Labutti K."/>
            <person name="Lapidus A."/>
            <person name="Lindquist E."/>
            <person name="Lipzen A."/>
            <person name="Meier-Kolthoff J.P."/>
            <person name="Ohm R.A."/>
            <person name="Otillar R.P."/>
            <person name="Pangilinan J."/>
            <person name="Peng Y."/>
            <person name="Rokas A."/>
            <person name="Rosa C.A."/>
            <person name="Scheuner C."/>
            <person name="Sibirny A.A."/>
            <person name="Slot J.C."/>
            <person name="Stielow J.B."/>
            <person name="Sun H."/>
            <person name="Kurtzman C.P."/>
            <person name="Blackwell M."/>
            <person name="Grigoriev I.V."/>
            <person name="Jeffries T.W."/>
        </authorList>
    </citation>
    <scope>NUCLEOTIDE SEQUENCE [LARGE SCALE GENOMIC DNA]</scope>
    <source>
        <strain evidence="7">NRRL Y-17324</strain>
    </source>
</reference>
<dbReference type="RefSeq" id="XP_020061767.1">
    <property type="nucleotide sequence ID" value="XM_020207058.1"/>
</dbReference>
<gene>
    <name evidence="6" type="ORF">CANTADRAFT_24222</name>
</gene>
<evidence type="ECO:0000256" key="1">
    <source>
        <dbReference type="ARBA" id="ARBA00022630"/>
    </source>
</evidence>
<dbReference type="EMBL" id="KV453918">
    <property type="protein sequence ID" value="ODV76645.1"/>
    <property type="molecule type" value="Genomic_DNA"/>
</dbReference>
<comment type="cofactor">
    <cofactor evidence="4">
        <name>FAD</name>
        <dbReference type="ChEBI" id="CHEBI:57692"/>
    </cofactor>
    <text evidence="4">Binds 1 FAD per monomer.</text>
</comment>
<dbReference type="SUPFAM" id="SSF51905">
    <property type="entry name" value="FAD/NAD(P)-binding domain"/>
    <property type="match status" value="1"/>
</dbReference>
<dbReference type="Gene3D" id="3.90.700.10">
    <property type="entry name" value="Succinate dehydrogenase/fumarate reductase flavoprotein, catalytic domain"/>
    <property type="match status" value="1"/>
</dbReference>
<organism evidence="6 7">
    <name type="scientific">Suhomyces tanzawaensis NRRL Y-17324</name>
    <dbReference type="NCBI Taxonomy" id="984487"/>
    <lineage>
        <taxon>Eukaryota</taxon>
        <taxon>Fungi</taxon>
        <taxon>Dikarya</taxon>
        <taxon>Ascomycota</taxon>
        <taxon>Saccharomycotina</taxon>
        <taxon>Pichiomycetes</taxon>
        <taxon>Debaryomycetaceae</taxon>
        <taxon>Suhomyces</taxon>
    </lineage>
</organism>
<dbReference type="AlphaFoldDB" id="A0A1E4SAZ7"/>
<dbReference type="GeneID" id="30981195"/>
<dbReference type="Gene3D" id="3.50.50.60">
    <property type="entry name" value="FAD/NAD(P)-binding domain"/>
    <property type="match status" value="1"/>
</dbReference>
<dbReference type="OrthoDB" id="10254877at2759"/>
<evidence type="ECO:0000256" key="2">
    <source>
        <dbReference type="ARBA" id="ARBA00022827"/>
    </source>
</evidence>
<proteinExistence type="inferred from homology"/>
<keyword evidence="1 4" id="KW-0285">Flavoprotein</keyword>
<dbReference type="GO" id="GO:0016156">
    <property type="term" value="F:fumarate reductase (NADH) activity"/>
    <property type="evidence" value="ECO:0007669"/>
    <property type="project" value="UniProtKB-EC"/>
</dbReference>
<name>A0A1E4SAZ7_9ASCO</name>
<comment type="similarity">
    <text evidence="4">Belongs to the FAD-dependent oxidoreductase 2 family. FRD/SDH subfamily.</text>
</comment>
<dbReference type="SUPFAM" id="SSF56425">
    <property type="entry name" value="Succinate dehydrogenase/fumarate reductase flavoprotein, catalytic domain"/>
    <property type="match status" value="1"/>
</dbReference>
<keyword evidence="7" id="KW-1185">Reference proteome</keyword>
<evidence type="ECO:0000256" key="3">
    <source>
        <dbReference type="ARBA" id="ARBA00023002"/>
    </source>
</evidence>